<gene>
    <name evidence="1" type="ORF">ACFQ2V_11885</name>
</gene>
<dbReference type="RefSeq" id="WP_386052912.1">
    <property type="nucleotide sequence ID" value="NZ_JBHTKH010000007.1"/>
</dbReference>
<accession>A0ABW3MWE3</accession>
<organism evidence="1 2">
    <name type="scientific">Terrabacter terrigena</name>
    <dbReference type="NCBI Taxonomy" id="574718"/>
    <lineage>
        <taxon>Bacteria</taxon>
        <taxon>Bacillati</taxon>
        <taxon>Actinomycetota</taxon>
        <taxon>Actinomycetes</taxon>
        <taxon>Micrococcales</taxon>
        <taxon>Intrasporangiaceae</taxon>
        <taxon>Terrabacter</taxon>
    </lineage>
</organism>
<sequence length="254" mass="26293">MAITQAQANKDWKDAPDTSTLIMAADLEAISRAVRDRKFLIPSSTTSVDEFDDDSLDAAWTRVDPASVASSISWSEGGDSLSCNQLAGGTPANQIHGLIRPLSGIGGALAVGDGFVTAVTHFGPTANFLMAGIVLTDSTAAGAGGQVAALSYGTGANGDQMTNNIWNGTGWSLSGQAGDVMCRSGCPIFLRLSLIAANTWRHDISPNGVAWMTGPATLTKTLTPTHVGLVGSLWGTSTKGVMSYEFLRRVSGVS</sequence>
<dbReference type="EMBL" id="JBHTKH010000007">
    <property type="protein sequence ID" value="MFD1055008.1"/>
    <property type="molecule type" value="Genomic_DNA"/>
</dbReference>
<protein>
    <submittedName>
        <fullName evidence="1">Uncharacterized protein</fullName>
    </submittedName>
</protein>
<proteinExistence type="predicted"/>
<reference evidence="2" key="1">
    <citation type="journal article" date="2019" name="Int. J. Syst. Evol. Microbiol.">
        <title>The Global Catalogue of Microorganisms (GCM) 10K type strain sequencing project: providing services to taxonomists for standard genome sequencing and annotation.</title>
        <authorList>
            <consortium name="The Broad Institute Genomics Platform"/>
            <consortium name="The Broad Institute Genome Sequencing Center for Infectious Disease"/>
            <person name="Wu L."/>
            <person name="Ma J."/>
        </authorList>
    </citation>
    <scope>NUCLEOTIDE SEQUENCE [LARGE SCALE GENOMIC DNA]</scope>
    <source>
        <strain evidence="2">CCUG 57508</strain>
    </source>
</reference>
<dbReference type="Proteomes" id="UP001597046">
    <property type="component" value="Unassembled WGS sequence"/>
</dbReference>
<keyword evidence="2" id="KW-1185">Reference proteome</keyword>
<evidence type="ECO:0000313" key="1">
    <source>
        <dbReference type="EMBL" id="MFD1055008.1"/>
    </source>
</evidence>
<name>A0ABW3MWE3_9MICO</name>
<comment type="caution">
    <text evidence="1">The sequence shown here is derived from an EMBL/GenBank/DDBJ whole genome shotgun (WGS) entry which is preliminary data.</text>
</comment>
<evidence type="ECO:0000313" key="2">
    <source>
        <dbReference type="Proteomes" id="UP001597046"/>
    </source>
</evidence>